<proteinExistence type="predicted"/>
<evidence type="ECO:0000313" key="2">
    <source>
        <dbReference type="Proteomes" id="UP000266118"/>
    </source>
</evidence>
<dbReference type="KEGG" id="ark:D6B99_03200"/>
<name>A0A386HLD4_9BACT</name>
<dbReference type="AlphaFoldDB" id="A0A386HLD4"/>
<keyword evidence="2" id="KW-1185">Reference proteome</keyword>
<dbReference type="EMBL" id="CP032489">
    <property type="protein sequence ID" value="AYD46708.1"/>
    <property type="molecule type" value="Genomic_DNA"/>
</dbReference>
<evidence type="ECO:0000313" key="1">
    <source>
        <dbReference type="EMBL" id="AYD46708.1"/>
    </source>
</evidence>
<protein>
    <submittedName>
        <fullName evidence="1">Uncharacterized protein</fullName>
    </submittedName>
</protein>
<reference evidence="1 2" key="1">
    <citation type="submission" date="2018-09" db="EMBL/GenBank/DDBJ databases">
        <title>Arachidicoccus sp. nov., a bacterium isolated from soil.</title>
        <authorList>
            <person name="Weon H.-Y."/>
            <person name="Kwon S.-W."/>
            <person name="Lee S.A."/>
        </authorList>
    </citation>
    <scope>NUCLEOTIDE SEQUENCE [LARGE SCALE GENOMIC DNA]</scope>
    <source>
        <strain evidence="1 2">KIS59-12</strain>
    </source>
</reference>
<organism evidence="1 2">
    <name type="scientific">Arachidicoccus soli</name>
    <dbReference type="NCBI Taxonomy" id="2341117"/>
    <lineage>
        <taxon>Bacteria</taxon>
        <taxon>Pseudomonadati</taxon>
        <taxon>Bacteroidota</taxon>
        <taxon>Chitinophagia</taxon>
        <taxon>Chitinophagales</taxon>
        <taxon>Chitinophagaceae</taxon>
        <taxon>Arachidicoccus</taxon>
    </lineage>
</organism>
<gene>
    <name evidence="1" type="ORF">D6B99_03200</name>
</gene>
<sequence length="65" mass="6669">MADYNGLNLGGINGNHNSINTGTNGQFSMFIIPNSAISTGGQSLTQSQIDDAGLSLVQANPGVFQ</sequence>
<accession>A0A386HLD4</accession>
<dbReference type="Proteomes" id="UP000266118">
    <property type="component" value="Chromosome"/>
</dbReference>